<dbReference type="PROSITE" id="PS50234">
    <property type="entry name" value="VWFA"/>
    <property type="match status" value="1"/>
</dbReference>
<feature type="region of interest" description="Disordered" evidence="1">
    <location>
        <begin position="534"/>
        <end position="558"/>
    </location>
</feature>
<reference evidence="3 4" key="1">
    <citation type="submission" date="2017-08" db="EMBL/GenBank/DDBJ databases">
        <title>Halomonas alkalisoli sp. nov., isolated from saline alkaline soil.</title>
        <authorList>
            <person name="Wang D."/>
            <person name="Zhang G."/>
        </authorList>
    </citation>
    <scope>NUCLEOTIDE SEQUENCE [LARGE SCALE GENOMIC DNA]</scope>
    <source>
        <strain evidence="3 4">WRN001</strain>
    </source>
</reference>
<dbReference type="Proteomes" id="UP000217771">
    <property type="component" value="Unassembled WGS sequence"/>
</dbReference>
<dbReference type="Gene3D" id="2.60.120.380">
    <property type="match status" value="1"/>
</dbReference>
<sequence length="1814" mass="200256">MVCTRLGSHKNSRGISMRVAGRAGAALLALVVAQGVDAYPQMTFSQEPNDTPEQAQSVSGEARLVGEVSGDDRDLFWWGLDDNHTDRVWQAELQGDTEGAIEARFSWPAEEEASAPSGVAQFGEAEPEEAAAEETRLLSLEASASQPRQRLQQLIVPPGEHLISLLPQAAGGEYQLTLTEAGRLRVRGQVGPDEADDLEVTPDRQWFFHLDVPEHEIPLRPEEDAEALLWRLDLLGELGVSLEAWIENDAGERIAEVHADSPVQHHWGRLDLTGDVRLHLRNPEGSAIGRVGLALVEDGQRPEPAADEQDVVEVEAASEEEARWFGLGETVSLELVPRERQYLAFSLDESAVGQRLDVVGDTDRDIEVCLSQRDDRDPVCRDGPAEALFDQMQLAAGDYLLQLRLSRRADDPIPTQVRLIETDLPDREGWVATPNDDRDWAAVLRADEVRQGRFAGTDTAWFELLVSDETQVWAFQAEGDPIERLALYHDGDRRPFLDSEQSRRGDPLPQRRLSPVRLLPGRYQVRLEGDSTDYRLEALPLGEPQPGREMEPNDEPEDANPLWLGESVEGHFHSEDDEDHFHFHLPGDNRLVLDFEPPADGTLEARLFWQGDELLRTLDLEEATRISRMLPPGDYILRLVGNGPSQHPYRIRLGIGDPWHHQGAVGLLDNIAQAPLVPGDGVIDEEMGGVDDAEGYLRLPVTELARTLHFEARSPGGRVRFVNAEGDELAFEETDERRRHAVTVPGGEQWYLWASLSRRLRNLTLEDPAQPFTPEISPVTAELDSESVRLPPFLPHAQRLEARLTVRNEGEDSLMLPLKAHASHSGWSLDGLPESLSLAPGERREVPLTWTLPPEMLESDPSSLFVAVGEHTAHRGLELDPSAAALDPQPAPPVPEALDGMVDLAWSALGAHFVDADSGEPIDGLPQRRGGSARFLIDGMASAASSIEVDVDPGEALPPIRLAGEGGTVHGLGFNQRSLHDHSYRWQAVEIALGESLDDLDVVTSVTLDSRDGEQFFAFDAPLEARYVQLRPLSIFLAEGERRRSRHGSGELRVLGEPSGALGARRHDLLNHELGGHWIYTLPDIDRLYGFQGQRYTHRSVTGGRSVRGGQRINGERIEMVFAFLQHRAARIDELRWIENLDWDGLPVEEVSVYTSLESPVGPWEHQADWALARDGEGAASLSLAETPRARYLRLAFDEPDIPEGERRASWRIPEVLQAIEADALGSGRSILGHWGLDSPRGLLEAEQERAQVQVREVEDADSHTEAPYALTDGVVGRVVEPGDTRHYALTLDAPDNTLAFELEEPARDRLRATLHDPQGDVVPLDWSSAGAGRRHAEAVDIPQGEYRLTVTEPPRSIVFLWDGSGSLSSHQPAIYQALNRFAEGLEPDKEVFNMLPLGGPLLIDGWATQPAQVAQTLAAYDGDFTSSNSEPALALASRALAQREGQRAIFLITDAEQTGRDLAAWESLAEVRPRIFSLEATHGSRKDTEENRWYQNQMLSWAQVADGRYRYTVDRTDLIRGFEAGMRELRQPSEFELSIARRYQEPPEPGSLRVVSTDPEQPAVAGGVVHLIFDASGSMLRQMQGGRRIEVARRIVQQTLDERIPAEVPVALRAYGHTEPHSCETELLVSPSAGNHDAVRDVMADIQAINLARTPLADSLDAVLDDLDGYQDQPRLVVMLTDGEETCDGDVAASVDSLIEEGVDVRLNIVGFHIDEIGLQAEFERFATRGGGEYFDSHDGDELMAGLNQALAATWRVQDGEGDEVARGRVGDAPVELGVGEYELVVETQAGEQRRAFAIGANQSKTLEVGSDD</sequence>
<dbReference type="InterPro" id="IPR036465">
    <property type="entry name" value="vWFA_dom_sf"/>
</dbReference>
<dbReference type="Gene3D" id="3.40.50.410">
    <property type="entry name" value="von Willebrand factor, type A domain"/>
    <property type="match status" value="2"/>
</dbReference>
<dbReference type="OrthoDB" id="9783818at2"/>
<gene>
    <name evidence="3" type="ORF">CK498_15190</name>
</gene>
<evidence type="ECO:0000259" key="2">
    <source>
        <dbReference type="PROSITE" id="PS50234"/>
    </source>
</evidence>
<evidence type="ECO:0000313" key="4">
    <source>
        <dbReference type="Proteomes" id="UP000217771"/>
    </source>
</evidence>
<feature type="region of interest" description="Disordered" evidence="1">
    <location>
        <begin position="109"/>
        <end position="131"/>
    </location>
</feature>
<proteinExistence type="predicted"/>
<organism evidence="3 4">
    <name type="scientific">Halomonas salipaludis</name>
    <dbReference type="NCBI Taxonomy" id="2032625"/>
    <lineage>
        <taxon>Bacteria</taxon>
        <taxon>Pseudomonadati</taxon>
        <taxon>Pseudomonadota</taxon>
        <taxon>Gammaproteobacteria</taxon>
        <taxon>Oceanospirillales</taxon>
        <taxon>Halomonadaceae</taxon>
        <taxon>Halomonas</taxon>
    </lineage>
</organism>
<dbReference type="SUPFAM" id="SSF53300">
    <property type="entry name" value="vWA-like"/>
    <property type="match status" value="2"/>
</dbReference>
<evidence type="ECO:0000256" key="1">
    <source>
        <dbReference type="SAM" id="MobiDB-lite"/>
    </source>
</evidence>
<dbReference type="InterPro" id="IPR002035">
    <property type="entry name" value="VWF_A"/>
</dbReference>
<keyword evidence="4" id="KW-1185">Reference proteome</keyword>
<feature type="domain" description="VWFA" evidence="2">
    <location>
        <begin position="1569"/>
        <end position="1752"/>
    </location>
</feature>
<dbReference type="Pfam" id="PF13519">
    <property type="entry name" value="VWA_2"/>
    <property type="match status" value="1"/>
</dbReference>
<evidence type="ECO:0000313" key="3">
    <source>
        <dbReference type="EMBL" id="PAU76217.1"/>
    </source>
</evidence>
<dbReference type="SUPFAM" id="SSF89260">
    <property type="entry name" value="Collagen-binding domain"/>
    <property type="match status" value="1"/>
</dbReference>
<protein>
    <recommendedName>
        <fullName evidence="2">VWFA domain-containing protein</fullName>
    </recommendedName>
</protein>
<accession>A0A2A2EV39</accession>
<dbReference type="EMBL" id="NSKB01000005">
    <property type="protein sequence ID" value="PAU76217.1"/>
    <property type="molecule type" value="Genomic_DNA"/>
</dbReference>
<comment type="caution">
    <text evidence="3">The sequence shown here is derived from an EMBL/GenBank/DDBJ whole genome shotgun (WGS) entry which is preliminary data.</text>
</comment>
<dbReference type="SMART" id="SM00327">
    <property type="entry name" value="VWA"/>
    <property type="match status" value="1"/>
</dbReference>
<name>A0A2A2EV39_9GAMM</name>